<dbReference type="Pfam" id="PF15706">
    <property type="entry name" value="TMEM132_C"/>
    <property type="match status" value="1"/>
</dbReference>
<feature type="domain" description="Transmembrane protein TMEM132 cohesin-like" evidence="12">
    <location>
        <begin position="360"/>
        <end position="511"/>
    </location>
</feature>
<evidence type="ECO:0000259" key="12">
    <source>
        <dbReference type="Pfam" id="PF23039"/>
    </source>
</evidence>
<feature type="region of interest" description="Disordered" evidence="6">
    <location>
        <begin position="632"/>
        <end position="653"/>
    </location>
</feature>
<dbReference type="PANTHER" id="PTHR13388">
    <property type="entry name" value="DETONATOR, ISOFORM E"/>
    <property type="match status" value="1"/>
</dbReference>
<evidence type="ECO:0000256" key="1">
    <source>
        <dbReference type="ARBA" id="ARBA00004479"/>
    </source>
</evidence>
<dbReference type="InterPro" id="IPR026307">
    <property type="entry name" value="TMEM132"/>
</dbReference>
<dbReference type="AlphaFoldDB" id="A0A8C5NL05"/>
<dbReference type="Ensembl" id="ENSJHYT00000008779.1">
    <property type="protein sequence ID" value="ENSJHYP00000007176.1"/>
    <property type="gene ID" value="ENSJHYG00000005764.1"/>
</dbReference>
<dbReference type="InterPro" id="IPR055424">
    <property type="entry name" value="Ig_TMEM132_6th"/>
</dbReference>
<comment type="similarity">
    <text evidence="2">Belongs to the TMEM132 family.</text>
</comment>
<feature type="domain" description="Transmembrane protein TMEM132 fifth" evidence="14">
    <location>
        <begin position="613"/>
        <end position="749"/>
    </location>
</feature>
<organism evidence="16 17">
    <name type="scientific">Junco hyemalis</name>
    <name type="common">Dark-eyed junco</name>
    <dbReference type="NCBI Taxonomy" id="40217"/>
    <lineage>
        <taxon>Eukaryota</taxon>
        <taxon>Metazoa</taxon>
        <taxon>Chordata</taxon>
        <taxon>Craniata</taxon>
        <taxon>Vertebrata</taxon>
        <taxon>Euteleostomi</taxon>
        <taxon>Archelosauria</taxon>
        <taxon>Archosauria</taxon>
        <taxon>Dinosauria</taxon>
        <taxon>Saurischia</taxon>
        <taxon>Theropoda</taxon>
        <taxon>Coelurosauria</taxon>
        <taxon>Aves</taxon>
        <taxon>Neognathae</taxon>
        <taxon>Neoaves</taxon>
        <taxon>Telluraves</taxon>
        <taxon>Australaves</taxon>
        <taxon>Passeriformes</taxon>
        <taxon>Passerellidae</taxon>
        <taxon>Junco</taxon>
    </lineage>
</organism>
<evidence type="ECO:0000259" key="13">
    <source>
        <dbReference type="Pfam" id="PF23481"/>
    </source>
</evidence>
<dbReference type="GO" id="GO:0005783">
    <property type="term" value="C:endoplasmic reticulum"/>
    <property type="evidence" value="ECO:0007669"/>
    <property type="project" value="TreeGrafter"/>
</dbReference>
<name>A0A8C5NL05_JUNHY</name>
<feature type="transmembrane region" description="Helical" evidence="7">
    <location>
        <begin position="967"/>
        <end position="992"/>
    </location>
</feature>
<feature type="region of interest" description="Disordered" evidence="6">
    <location>
        <begin position="886"/>
        <end position="905"/>
    </location>
</feature>
<dbReference type="InterPro" id="IPR031436">
    <property type="entry name" value="TMEM132_C"/>
</dbReference>
<dbReference type="Pfam" id="PF23487">
    <property type="entry name" value="Ig_TMEM132_6th"/>
    <property type="match status" value="1"/>
</dbReference>
<keyword evidence="5 7" id="KW-0472">Membrane</keyword>
<feature type="chain" id="PRO_5034056650" evidence="8">
    <location>
        <begin position="22"/>
        <end position="1148"/>
    </location>
</feature>
<dbReference type="PANTHER" id="PTHR13388:SF9">
    <property type="entry name" value="TRANSMEMBRANE PROTEIN 132A"/>
    <property type="match status" value="1"/>
</dbReference>
<feature type="region of interest" description="Disordered" evidence="6">
    <location>
        <begin position="910"/>
        <end position="957"/>
    </location>
</feature>
<evidence type="ECO:0000313" key="16">
    <source>
        <dbReference type="Ensembl" id="ENSJHYP00000007176.1"/>
    </source>
</evidence>
<evidence type="ECO:0000259" key="11">
    <source>
        <dbReference type="Pfam" id="PF16070"/>
    </source>
</evidence>
<dbReference type="InterPro" id="IPR055422">
    <property type="entry name" value="Ig_TMEM132_2nd"/>
</dbReference>
<evidence type="ECO:0000256" key="7">
    <source>
        <dbReference type="SAM" id="Phobius"/>
    </source>
</evidence>
<feature type="compositionally biased region" description="Basic and acidic residues" evidence="6">
    <location>
        <begin position="1031"/>
        <end position="1043"/>
    </location>
</feature>
<keyword evidence="3 7" id="KW-0812">Transmembrane</keyword>
<feature type="domain" description="Transmembrane protein TMEM132 sixth" evidence="15">
    <location>
        <begin position="750"/>
        <end position="867"/>
    </location>
</feature>
<feature type="region of interest" description="Disordered" evidence="6">
    <location>
        <begin position="133"/>
        <end position="256"/>
    </location>
</feature>
<evidence type="ECO:0000256" key="2">
    <source>
        <dbReference type="ARBA" id="ARBA00006166"/>
    </source>
</evidence>
<dbReference type="Pfam" id="PF23486">
    <property type="entry name" value="Ig_TMEM132_5th"/>
    <property type="match status" value="1"/>
</dbReference>
<dbReference type="InterPro" id="IPR031435">
    <property type="entry name" value="TMEM132_N"/>
</dbReference>
<evidence type="ECO:0000256" key="5">
    <source>
        <dbReference type="ARBA" id="ARBA00023136"/>
    </source>
</evidence>
<feature type="region of interest" description="Disordered" evidence="6">
    <location>
        <begin position="1031"/>
        <end position="1109"/>
    </location>
</feature>
<dbReference type="InterPro" id="IPR031437">
    <property type="entry name" value="Ig_TMEM132_4th"/>
</dbReference>
<dbReference type="InterPro" id="IPR055423">
    <property type="entry name" value="Ig_TMEM132_5th"/>
</dbReference>
<reference evidence="16" key="2">
    <citation type="submission" date="2025-09" db="UniProtKB">
        <authorList>
            <consortium name="Ensembl"/>
        </authorList>
    </citation>
    <scope>IDENTIFICATION</scope>
</reference>
<keyword evidence="8" id="KW-0732">Signal</keyword>
<feature type="compositionally biased region" description="Basic and acidic residues" evidence="6">
    <location>
        <begin position="168"/>
        <end position="242"/>
    </location>
</feature>
<dbReference type="Pfam" id="PF15705">
    <property type="entry name" value="TMEM132_N"/>
    <property type="match status" value="1"/>
</dbReference>
<feature type="domain" description="Transmembrane protein family 132 fourth" evidence="11">
    <location>
        <begin position="513"/>
        <end position="610"/>
    </location>
</feature>
<feature type="region of interest" description="Disordered" evidence="6">
    <location>
        <begin position="305"/>
        <end position="327"/>
    </location>
</feature>
<feature type="signal peptide" evidence="8">
    <location>
        <begin position="1"/>
        <end position="21"/>
    </location>
</feature>
<dbReference type="Pfam" id="PF23481">
    <property type="entry name" value="Ig_TMEM132_2nd"/>
    <property type="match status" value="1"/>
</dbReference>
<dbReference type="GO" id="GO:0016020">
    <property type="term" value="C:membrane"/>
    <property type="evidence" value="ECO:0007669"/>
    <property type="project" value="UniProtKB-SubCell"/>
</dbReference>
<dbReference type="Pfam" id="PF23039">
    <property type="entry name" value="TMEM132_3rd"/>
    <property type="match status" value="1"/>
</dbReference>
<feature type="domain" description="Transmembrane protein TMEM132 N-terminal" evidence="9">
    <location>
        <begin position="33"/>
        <end position="94"/>
    </location>
</feature>
<feature type="domain" description="Transmembrane protein TMEM132 C-terminal" evidence="10">
    <location>
        <begin position="946"/>
        <end position="1022"/>
    </location>
</feature>
<evidence type="ECO:0000256" key="4">
    <source>
        <dbReference type="ARBA" id="ARBA00022989"/>
    </source>
</evidence>
<sequence>MASAPRLALLAAALLCALVRGDREPPDPVFLPVELEVLGVPESYRLQRVDQDVAPNSSLHTRSEAFLLLRAGSQPLFQATYPPFSIRQEVSTESAPSSAWAIRAVSLESAVSPAEPVARVLFHLYGPDWMPGKQDHAGARNHPKDWDHPGLWDHPDIRDRPGGQGHPRNWDHPREQDHPGVQDHPRNWDHPGDHDHPRDQDHPEQQDHHGVRDHPKDRHHPGIHDHPKYWDHLKDQDHHQQQDHPGNWDSSRDWDHSRAQDLPCATLHAHHRGRVARGTCRLQAPLGVCVVELEIPPRWFSLGSLHSHRSRRRDSDPVEPPERPEPAELHYSVGECGAREREAPRFLAMLELRAGEPERRQEVRLDEKVLLRVPNVPLRPGQRFTATIALRHNFTADSLTLRIKAKKGLQVVSARPTIPSTWSVHLERSRGPKHSTAVVTCRRLGDIPVIPDSSRVSEPAEFLHLDVAVENGTGGLAPARPLTWQVEYPGQDPEAQKDKLVWEIQVSERDIRALVPLVQELEILNTAPLTGVPRVIPVKLVAVEAGGAVSELTDPVGCESADKQVLQVSDSCDLVFVGGKESRGARGARVDFWVRRLRAELSFSVWAPLLPLRVQLGDPILEQLRGWKVPGGPDSAVVESEDAAEEPERRARGCRPQFQRTALRVLAHFVAHPLDGGRHLSYLPGPEWLLDVTHLVAARTRVQDPRVASLEAGAVVVGRDPGVTSVEVRSPLSDSILGEQTLVVSEEKVTVTELRAQVVAGLSLSLRTEPDHPGVVTATVLGTPTLRALKQEATLSIWLSFSDHTLAPLELYGWHDVALTVTSLDRAVATVRGSPGVPAAHPWVVAEGPGRGALLQLSLHPPDPCRRGRHRAAALASGTAWLEVGVPSPGSPRPFPRAEGAMSGEAVTVGQRDPAGVGPAATKLQGSSSEEEDEEEGYGRNRAGMEEEEEDEEEIVKAPERVTDLEIGMYVLLGVFCLAIFIFLVNCIFFVLRYQQKELPEPGGAPSAPQPHNWVWLGTDQEELSRQLDRQQLDRPQPDRRQPEPPASPGPPCGCGGPPGSGEDGAPPGSPAPPPRKEGSAPGGGRRKRVEFVTFGPPRVPEEPPPAAPHVQSILVASEDDIRWVCEDMGLRDPEELRSYMERIRGSS</sequence>
<evidence type="ECO:0000259" key="9">
    <source>
        <dbReference type="Pfam" id="PF15705"/>
    </source>
</evidence>
<feature type="compositionally biased region" description="Gly residues" evidence="6">
    <location>
        <begin position="1053"/>
        <end position="1063"/>
    </location>
</feature>
<evidence type="ECO:0000259" key="14">
    <source>
        <dbReference type="Pfam" id="PF23486"/>
    </source>
</evidence>
<evidence type="ECO:0000313" key="17">
    <source>
        <dbReference type="Proteomes" id="UP000694408"/>
    </source>
</evidence>
<evidence type="ECO:0000259" key="15">
    <source>
        <dbReference type="Pfam" id="PF23487"/>
    </source>
</evidence>
<keyword evidence="17" id="KW-1185">Reference proteome</keyword>
<reference evidence="16" key="1">
    <citation type="submission" date="2025-08" db="UniProtKB">
        <authorList>
            <consortium name="Ensembl"/>
        </authorList>
    </citation>
    <scope>IDENTIFICATION</scope>
</reference>
<evidence type="ECO:0000259" key="10">
    <source>
        <dbReference type="Pfam" id="PF15706"/>
    </source>
</evidence>
<accession>A0A8C5NL05</accession>
<feature type="compositionally biased region" description="Basic and acidic residues" evidence="6">
    <location>
        <begin position="133"/>
        <end position="161"/>
    </location>
</feature>
<evidence type="ECO:0000256" key="6">
    <source>
        <dbReference type="SAM" id="MobiDB-lite"/>
    </source>
</evidence>
<comment type="subcellular location">
    <subcellularLocation>
        <location evidence="1">Membrane</location>
        <topology evidence="1">Single-pass type I membrane protein</topology>
    </subcellularLocation>
</comment>
<feature type="domain" description="Transmembrane protein TMEM132 second Ig-like" evidence="13">
    <location>
        <begin position="251"/>
        <end position="335"/>
    </location>
</feature>
<proteinExistence type="inferred from homology"/>
<evidence type="ECO:0000256" key="3">
    <source>
        <dbReference type="ARBA" id="ARBA00022692"/>
    </source>
</evidence>
<keyword evidence="4 7" id="KW-1133">Transmembrane helix</keyword>
<protein>
    <submittedName>
        <fullName evidence="16">Transmembrane protein 132A</fullName>
    </submittedName>
</protein>
<feature type="compositionally biased region" description="Basic and acidic residues" evidence="6">
    <location>
        <begin position="313"/>
        <end position="327"/>
    </location>
</feature>
<dbReference type="Proteomes" id="UP000694408">
    <property type="component" value="Unplaced"/>
</dbReference>
<evidence type="ECO:0000256" key="8">
    <source>
        <dbReference type="SAM" id="SignalP"/>
    </source>
</evidence>
<dbReference type="Pfam" id="PF16070">
    <property type="entry name" value="Ig_TMEM132_4th"/>
    <property type="match status" value="1"/>
</dbReference>
<dbReference type="OMA" id="GPCGPWL"/>
<dbReference type="InterPro" id="IPR055421">
    <property type="entry name" value="TMEM132_3rd"/>
</dbReference>